<evidence type="ECO:0000313" key="3">
    <source>
        <dbReference type="EMBL" id="RAL13956.1"/>
    </source>
</evidence>
<feature type="compositionally biased region" description="Polar residues" evidence="2">
    <location>
        <begin position="20"/>
        <end position="40"/>
    </location>
</feature>
<evidence type="ECO:0008006" key="5">
    <source>
        <dbReference type="Google" id="ProtNLM"/>
    </source>
</evidence>
<dbReference type="GeneID" id="37201124"/>
<dbReference type="VEuPathDB" id="FungiDB:BO97DRAFT_422870"/>
<gene>
    <name evidence="3" type="ORF">BO97DRAFT_422870</name>
</gene>
<organism evidence="3 4">
    <name type="scientific">Aspergillus homomorphus (strain CBS 101889)</name>
    <dbReference type="NCBI Taxonomy" id="1450537"/>
    <lineage>
        <taxon>Eukaryota</taxon>
        <taxon>Fungi</taxon>
        <taxon>Dikarya</taxon>
        <taxon>Ascomycota</taxon>
        <taxon>Pezizomycotina</taxon>
        <taxon>Eurotiomycetes</taxon>
        <taxon>Eurotiomycetidae</taxon>
        <taxon>Eurotiales</taxon>
        <taxon>Aspergillaceae</taxon>
        <taxon>Aspergillus</taxon>
        <taxon>Aspergillus subgen. Circumdati</taxon>
    </lineage>
</organism>
<sequence length="125" mass="12590">MTDATKSLSPPPPPPPPAQPATTLENQEHPTTTPPSSIQSELNAAVDDLLDQLQHKFDGVSRDIFAKLDDMARRLDELEASLALMDGPTASPEGTGTGTGAGAGSVSAGSGGAGDQGARSPSPGM</sequence>
<dbReference type="STRING" id="1450537.A0A395I2M6"/>
<reference evidence="3 4" key="1">
    <citation type="submission" date="2018-02" db="EMBL/GenBank/DDBJ databases">
        <title>The genomes of Aspergillus section Nigri reveals drivers in fungal speciation.</title>
        <authorList>
            <consortium name="DOE Joint Genome Institute"/>
            <person name="Vesth T.C."/>
            <person name="Nybo J."/>
            <person name="Theobald S."/>
            <person name="Brandl J."/>
            <person name="Frisvad J.C."/>
            <person name="Nielsen K.F."/>
            <person name="Lyhne E.K."/>
            <person name="Kogle M.E."/>
            <person name="Kuo A."/>
            <person name="Riley R."/>
            <person name="Clum A."/>
            <person name="Nolan M."/>
            <person name="Lipzen A."/>
            <person name="Salamov A."/>
            <person name="Henrissat B."/>
            <person name="Wiebenga A."/>
            <person name="De vries R.P."/>
            <person name="Grigoriev I.V."/>
            <person name="Mortensen U.H."/>
            <person name="Andersen M.R."/>
            <person name="Baker S.E."/>
        </authorList>
    </citation>
    <scope>NUCLEOTIDE SEQUENCE [LARGE SCALE GENOMIC DNA]</scope>
    <source>
        <strain evidence="3 4">CBS 101889</strain>
    </source>
</reference>
<dbReference type="GO" id="GO:0005829">
    <property type="term" value="C:cytosol"/>
    <property type="evidence" value="ECO:0007669"/>
    <property type="project" value="TreeGrafter"/>
</dbReference>
<dbReference type="PANTHER" id="PTHR19424">
    <property type="entry name" value="HEAT SHOCK FACTOR BINDING PROTEIN 1"/>
    <property type="match status" value="1"/>
</dbReference>
<evidence type="ECO:0000313" key="4">
    <source>
        <dbReference type="Proteomes" id="UP000248961"/>
    </source>
</evidence>
<evidence type="ECO:0000256" key="2">
    <source>
        <dbReference type="SAM" id="MobiDB-lite"/>
    </source>
</evidence>
<evidence type="ECO:0000256" key="1">
    <source>
        <dbReference type="ARBA" id="ARBA00006349"/>
    </source>
</evidence>
<dbReference type="GO" id="GO:0005634">
    <property type="term" value="C:nucleus"/>
    <property type="evidence" value="ECO:0007669"/>
    <property type="project" value="TreeGrafter"/>
</dbReference>
<comment type="similarity">
    <text evidence="1">Belongs to the HSBP1 family.</text>
</comment>
<dbReference type="Gene3D" id="1.20.5.430">
    <property type="match status" value="1"/>
</dbReference>
<dbReference type="PANTHER" id="PTHR19424:SF0">
    <property type="entry name" value="HEAT SHOCK FACTOR BINDING PROTEIN 1"/>
    <property type="match status" value="1"/>
</dbReference>
<dbReference type="GO" id="GO:0003714">
    <property type="term" value="F:transcription corepressor activity"/>
    <property type="evidence" value="ECO:0007669"/>
    <property type="project" value="InterPro"/>
</dbReference>
<feature type="region of interest" description="Disordered" evidence="2">
    <location>
        <begin position="1"/>
        <end position="40"/>
    </location>
</feature>
<dbReference type="OrthoDB" id="4159489at2759"/>
<dbReference type="EMBL" id="KZ824276">
    <property type="protein sequence ID" value="RAL13956.1"/>
    <property type="molecule type" value="Genomic_DNA"/>
</dbReference>
<dbReference type="GO" id="GO:0070370">
    <property type="term" value="P:cellular heat acclimation"/>
    <property type="evidence" value="ECO:0007669"/>
    <property type="project" value="TreeGrafter"/>
</dbReference>
<dbReference type="RefSeq" id="XP_025553110.1">
    <property type="nucleotide sequence ID" value="XM_025696835.1"/>
</dbReference>
<feature type="region of interest" description="Disordered" evidence="2">
    <location>
        <begin position="84"/>
        <end position="125"/>
    </location>
</feature>
<name>A0A395I2M6_ASPHC</name>
<proteinExistence type="inferred from homology"/>
<feature type="compositionally biased region" description="Pro residues" evidence="2">
    <location>
        <begin position="9"/>
        <end position="19"/>
    </location>
</feature>
<keyword evidence="4" id="KW-1185">Reference proteome</keyword>
<dbReference type="Proteomes" id="UP000248961">
    <property type="component" value="Unassembled WGS sequence"/>
</dbReference>
<dbReference type="Pfam" id="PF06825">
    <property type="entry name" value="HSBP1"/>
    <property type="match status" value="1"/>
</dbReference>
<dbReference type="InterPro" id="IPR009643">
    <property type="entry name" value="HS1-bd"/>
</dbReference>
<protein>
    <recommendedName>
        <fullName evidence="5">Heat shock factor binding protein 1-domain-containing protein</fullName>
    </recommendedName>
</protein>
<feature type="compositionally biased region" description="Gly residues" evidence="2">
    <location>
        <begin position="95"/>
        <end position="115"/>
    </location>
</feature>
<dbReference type="AlphaFoldDB" id="A0A395I2M6"/>
<accession>A0A395I2M6</accession>